<dbReference type="AlphaFoldDB" id="A0A7Y0DTP6"/>
<organism evidence="1 2">
    <name type="scientific">Pseudoalteromonas arctica</name>
    <dbReference type="NCBI Taxonomy" id="394751"/>
    <lineage>
        <taxon>Bacteria</taxon>
        <taxon>Pseudomonadati</taxon>
        <taxon>Pseudomonadota</taxon>
        <taxon>Gammaproteobacteria</taxon>
        <taxon>Alteromonadales</taxon>
        <taxon>Pseudoalteromonadaceae</taxon>
        <taxon>Pseudoalteromonas</taxon>
    </lineage>
</organism>
<dbReference type="Proteomes" id="UP000570493">
    <property type="component" value="Unassembled WGS sequence"/>
</dbReference>
<reference evidence="1" key="1">
    <citation type="submission" date="2020-04" db="EMBL/GenBank/DDBJ databases">
        <title>Genome Sequencing for Pseudoaltermonas arctica.</title>
        <authorList>
            <person name="Elkins N.S."/>
        </authorList>
    </citation>
    <scope>NUCLEOTIDE SEQUENCE [LARGE SCALE GENOMIC DNA]</scope>
    <source>
        <strain evidence="1">NEC-BIFX-2020_0012</strain>
    </source>
</reference>
<dbReference type="EMBL" id="JABBMT010000017">
    <property type="protein sequence ID" value="NMM41477.1"/>
    <property type="molecule type" value="Genomic_DNA"/>
</dbReference>
<comment type="caution">
    <text evidence="1">The sequence shown here is derived from an EMBL/GenBank/DDBJ whole genome shotgun (WGS) entry which is preliminary data.</text>
</comment>
<dbReference type="RefSeq" id="WP_169020461.1">
    <property type="nucleotide sequence ID" value="NZ_JABBMT010000017.1"/>
</dbReference>
<dbReference type="GO" id="GO:0003676">
    <property type="term" value="F:nucleic acid binding"/>
    <property type="evidence" value="ECO:0007669"/>
    <property type="project" value="InterPro"/>
</dbReference>
<proteinExistence type="predicted"/>
<accession>A0A7Y0DTP6</accession>
<evidence type="ECO:0000313" key="1">
    <source>
        <dbReference type="EMBL" id="NMM41477.1"/>
    </source>
</evidence>
<protein>
    <recommendedName>
        <fullName evidence="3">DUF91 domain-containing protein</fullName>
    </recommendedName>
</protein>
<dbReference type="Gene3D" id="3.40.1350.10">
    <property type="match status" value="1"/>
</dbReference>
<sequence length="366" mass="41035">MLFKIISKDNKQVLEAVNSQSMGELQLEQLIIENQRDENNNITTQLLNEGIFGEELILLKNQVKVANGKRLDVLALDKNGNGVVIELKKDLVCLGVDTQALQYLADISRFHGDDLIKNKKLVNKGYVEAVESFIDSAEIDRAKINTKNRIILIANKFDRTLFSMGEWLSDKGVGFKCIQYSVSNHEDGTQYIDFSVVFDRSPESTFPLSFSAMQREPKYFWYNIGTTETKNWACLKEKSIISAGFDGSEHDKGDRLLNSFIPGDILIAYANGYGAIGVAEISQLSGSGYTLLSESQPNDPVSQYHLHRLKVKWLYTSADDFSGGIPPSEVKSQFEIHHPYTTSCSISAHKAKRLVKGLKDRLSCFD</sequence>
<name>A0A7Y0DTP6_9GAMM</name>
<evidence type="ECO:0008006" key="3">
    <source>
        <dbReference type="Google" id="ProtNLM"/>
    </source>
</evidence>
<keyword evidence="2" id="KW-1185">Reference proteome</keyword>
<evidence type="ECO:0000313" key="2">
    <source>
        <dbReference type="Proteomes" id="UP000570493"/>
    </source>
</evidence>
<gene>
    <name evidence="1" type="ORF">HHO47_11770</name>
</gene>
<dbReference type="InterPro" id="IPR011856">
    <property type="entry name" value="tRNA_endonuc-like_dom_sf"/>
</dbReference>